<keyword evidence="1" id="KW-1133">Transmembrane helix</keyword>
<feature type="transmembrane region" description="Helical" evidence="1">
    <location>
        <begin position="12"/>
        <end position="40"/>
    </location>
</feature>
<proteinExistence type="predicted"/>
<organism evidence="2 3">
    <name type="scientific">Vicia faba</name>
    <name type="common">Broad bean</name>
    <name type="synonym">Faba vulgaris</name>
    <dbReference type="NCBI Taxonomy" id="3906"/>
    <lineage>
        <taxon>Eukaryota</taxon>
        <taxon>Viridiplantae</taxon>
        <taxon>Streptophyta</taxon>
        <taxon>Embryophyta</taxon>
        <taxon>Tracheophyta</taxon>
        <taxon>Spermatophyta</taxon>
        <taxon>Magnoliopsida</taxon>
        <taxon>eudicotyledons</taxon>
        <taxon>Gunneridae</taxon>
        <taxon>Pentapetalae</taxon>
        <taxon>rosids</taxon>
        <taxon>fabids</taxon>
        <taxon>Fabales</taxon>
        <taxon>Fabaceae</taxon>
        <taxon>Papilionoideae</taxon>
        <taxon>50 kb inversion clade</taxon>
        <taxon>NPAAA clade</taxon>
        <taxon>Hologalegina</taxon>
        <taxon>IRL clade</taxon>
        <taxon>Fabeae</taxon>
        <taxon>Vicia</taxon>
    </lineage>
</organism>
<dbReference type="AlphaFoldDB" id="A0AAV1AYX0"/>
<dbReference type="Proteomes" id="UP001157006">
    <property type="component" value="Chromosome 5"/>
</dbReference>
<keyword evidence="3" id="KW-1185">Reference proteome</keyword>
<keyword evidence="1" id="KW-0812">Transmembrane</keyword>
<sequence>MEEDEYWILNFQWLFLLIVDLTSIAKLIAPLSTFSLVFLLSPFQLNPVIILPANLRVAEVAVIWMEEVLRSRGLVVEDGDEGI</sequence>
<keyword evidence="1" id="KW-0472">Membrane</keyword>
<evidence type="ECO:0000313" key="2">
    <source>
        <dbReference type="EMBL" id="CAI8615689.1"/>
    </source>
</evidence>
<reference evidence="2 3" key="1">
    <citation type="submission" date="2023-01" db="EMBL/GenBank/DDBJ databases">
        <authorList>
            <person name="Kreplak J."/>
        </authorList>
    </citation>
    <scope>NUCLEOTIDE SEQUENCE [LARGE SCALE GENOMIC DNA]</scope>
</reference>
<dbReference type="EMBL" id="OX451740">
    <property type="protein sequence ID" value="CAI8615689.1"/>
    <property type="molecule type" value="Genomic_DNA"/>
</dbReference>
<gene>
    <name evidence="2" type="ORF">VFH_V191160</name>
</gene>
<evidence type="ECO:0000256" key="1">
    <source>
        <dbReference type="SAM" id="Phobius"/>
    </source>
</evidence>
<evidence type="ECO:0000313" key="3">
    <source>
        <dbReference type="Proteomes" id="UP001157006"/>
    </source>
</evidence>
<protein>
    <submittedName>
        <fullName evidence="2">Uncharacterized protein</fullName>
    </submittedName>
</protein>
<name>A0AAV1AYX0_VICFA</name>
<accession>A0AAV1AYX0</accession>